<dbReference type="Proteomes" id="UP000239757">
    <property type="component" value="Unassembled WGS sequence"/>
</dbReference>
<organism evidence="1 2">
    <name type="scientific">Gossypium barbadense</name>
    <name type="common">Sea Island cotton</name>
    <name type="synonym">Hibiscus barbadensis</name>
    <dbReference type="NCBI Taxonomy" id="3634"/>
    <lineage>
        <taxon>Eukaryota</taxon>
        <taxon>Viridiplantae</taxon>
        <taxon>Streptophyta</taxon>
        <taxon>Embryophyta</taxon>
        <taxon>Tracheophyta</taxon>
        <taxon>Spermatophyta</taxon>
        <taxon>Magnoliopsida</taxon>
        <taxon>eudicotyledons</taxon>
        <taxon>Gunneridae</taxon>
        <taxon>Pentapetalae</taxon>
        <taxon>rosids</taxon>
        <taxon>malvids</taxon>
        <taxon>Malvales</taxon>
        <taxon>Malvaceae</taxon>
        <taxon>Malvoideae</taxon>
        <taxon>Gossypium</taxon>
    </lineage>
</organism>
<accession>A0A2P5YH42</accession>
<reference evidence="1 2" key="1">
    <citation type="submission" date="2015-01" db="EMBL/GenBank/DDBJ databases">
        <title>Genome of allotetraploid Gossypium barbadense reveals genomic plasticity and fiber elongation in cotton evolution.</title>
        <authorList>
            <person name="Chen X."/>
            <person name="Liu X."/>
            <person name="Zhao B."/>
            <person name="Zheng H."/>
            <person name="Hu Y."/>
            <person name="Lu G."/>
            <person name="Yang C."/>
            <person name="Chen J."/>
            <person name="Shan C."/>
            <person name="Zhang L."/>
            <person name="Zhou Y."/>
            <person name="Wang L."/>
            <person name="Guo W."/>
            <person name="Bai Y."/>
            <person name="Ruan J."/>
            <person name="Shangguan X."/>
            <person name="Mao Y."/>
            <person name="Jiang J."/>
            <person name="Zhu Y."/>
            <person name="Lei J."/>
            <person name="Kang H."/>
            <person name="Chen S."/>
            <person name="He X."/>
            <person name="Wang R."/>
            <person name="Wang Y."/>
            <person name="Chen J."/>
            <person name="Wang L."/>
            <person name="Yu S."/>
            <person name="Wang B."/>
            <person name="Wei J."/>
            <person name="Song S."/>
            <person name="Lu X."/>
            <person name="Gao Z."/>
            <person name="Gu W."/>
            <person name="Deng X."/>
            <person name="Ma D."/>
            <person name="Wang S."/>
            <person name="Liang W."/>
            <person name="Fang L."/>
            <person name="Cai C."/>
            <person name="Zhu X."/>
            <person name="Zhou B."/>
            <person name="Zhang Y."/>
            <person name="Chen Z."/>
            <person name="Xu S."/>
            <person name="Zhu R."/>
            <person name="Wang S."/>
            <person name="Zhang T."/>
            <person name="Zhao G."/>
        </authorList>
    </citation>
    <scope>NUCLEOTIDE SEQUENCE [LARGE SCALE GENOMIC DNA]</scope>
    <source>
        <strain evidence="2">cv. Xinhai21</strain>
        <tissue evidence="1">Leaf</tissue>
    </source>
</reference>
<protein>
    <submittedName>
        <fullName evidence="1">Uncharacterized protein</fullName>
    </submittedName>
</protein>
<evidence type="ECO:0000313" key="1">
    <source>
        <dbReference type="EMBL" id="PPS14878.1"/>
    </source>
</evidence>
<name>A0A2P5YH42_GOSBA</name>
<evidence type="ECO:0000313" key="2">
    <source>
        <dbReference type="Proteomes" id="UP000239757"/>
    </source>
</evidence>
<gene>
    <name evidence="1" type="ORF">GOBAR_AA05706</name>
</gene>
<dbReference type="AlphaFoldDB" id="A0A2P5YH42"/>
<proteinExistence type="predicted"/>
<dbReference type="EMBL" id="KZ663217">
    <property type="protein sequence ID" value="PPS14878.1"/>
    <property type="molecule type" value="Genomic_DNA"/>
</dbReference>
<sequence length="114" mass="12839">MWIVDTTCSTLAKKRRPFYSALSDYRPCWTDGSCSQAPFFLCSRRRNQRNPSRISQLAYKIEGDDDTILGKQGAASVQLWELQTECWVLEVAWSLEAAVGEVVNRYAAGGGKQK</sequence>